<evidence type="ECO:0000259" key="1">
    <source>
        <dbReference type="Pfam" id="PF12680"/>
    </source>
</evidence>
<dbReference type="SUPFAM" id="SSF54427">
    <property type="entry name" value="NTF2-like"/>
    <property type="match status" value="1"/>
</dbReference>
<name>A0A6J4SWF8_9ACTN</name>
<accession>A0A6J4SWF8</accession>
<dbReference type="InterPro" id="IPR037401">
    <property type="entry name" value="SnoaL-like"/>
</dbReference>
<dbReference type="Gene3D" id="3.10.450.50">
    <property type="match status" value="1"/>
</dbReference>
<dbReference type="Pfam" id="PF12680">
    <property type="entry name" value="SnoaL_2"/>
    <property type="match status" value="1"/>
</dbReference>
<dbReference type="InterPro" id="IPR032710">
    <property type="entry name" value="NTF2-like_dom_sf"/>
</dbReference>
<feature type="domain" description="SnoaL-like" evidence="1">
    <location>
        <begin position="28"/>
        <end position="111"/>
    </location>
</feature>
<dbReference type="EMBL" id="CADCVQ010000100">
    <property type="protein sequence ID" value="CAA9507256.1"/>
    <property type="molecule type" value="Genomic_DNA"/>
</dbReference>
<proteinExistence type="predicted"/>
<reference evidence="2" key="1">
    <citation type="submission" date="2020-02" db="EMBL/GenBank/DDBJ databases">
        <authorList>
            <person name="Meier V. D."/>
        </authorList>
    </citation>
    <scope>NUCLEOTIDE SEQUENCE</scope>
    <source>
        <strain evidence="2">AVDCRST_MAG67</strain>
    </source>
</reference>
<evidence type="ECO:0000313" key="2">
    <source>
        <dbReference type="EMBL" id="CAA9507256.1"/>
    </source>
</evidence>
<protein>
    <recommendedName>
        <fullName evidence="1">SnoaL-like domain-containing protein</fullName>
    </recommendedName>
</protein>
<organism evidence="2">
    <name type="scientific">uncultured Solirubrobacteraceae bacterium</name>
    <dbReference type="NCBI Taxonomy" id="1162706"/>
    <lineage>
        <taxon>Bacteria</taxon>
        <taxon>Bacillati</taxon>
        <taxon>Actinomycetota</taxon>
        <taxon>Thermoleophilia</taxon>
        <taxon>Solirubrobacterales</taxon>
        <taxon>Solirubrobacteraceae</taxon>
        <taxon>environmental samples</taxon>
    </lineage>
</organism>
<sequence>MTEATARAMIQAHFEASNVGAAGGAPEDAIDRASEIYADDAVVEWPQGGERLRGKANIIGFRSTYPTRQHFELHRTTGCHDLWVNEYTIRYDDQPVMVVGIMEFRDEKVVRERIYFGEPWEPPAWRAQWVERFDPQESDPAATADR</sequence>
<gene>
    <name evidence="2" type="ORF">AVDCRST_MAG67-2506</name>
</gene>
<dbReference type="AlphaFoldDB" id="A0A6J4SWF8"/>